<evidence type="ECO:0000256" key="5">
    <source>
        <dbReference type="ARBA" id="ARBA00023136"/>
    </source>
</evidence>
<keyword evidence="3 7" id="KW-0812">Transmembrane</keyword>
<protein>
    <submittedName>
        <fullName evidence="8">Protein unc-50</fullName>
    </submittedName>
</protein>
<dbReference type="EMBL" id="JAABOA010000324">
    <property type="protein sequence ID" value="KAF9584806.1"/>
    <property type="molecule type" value="Genomic_DNA"/>
</dbReference>
<evidence type="ECO:0000256" key="1">
    <source>
        <dbReference type="ARBA" id="ARBA00004141"/>
    </source>
</evidence>
<evidence type="ECO:0000256" key="6">
    <source>
        <dbReference type="SAM" id="MobiDB-lite"/>
    </source>
</evidence>
<feature type="transmembrane region" description="Helical" evidence="7">
    <location>
        <begin position="210"/>
        <end position="229"/>
    </location>
</feature>
<comment type="similarity">
    <text evidence="2">Belongs to the unc-50 family.</text>
</comment>
<reference evidence="8" key="1">
    <citation type="journal article" date="2020" name="Fungal Divers.">
        <title>Resolving the Mortierellaceae phylogeny through synthesis of multi-gene phylogenetics and phylogenomics.</title>
        <authorList>
            <person name="Vandepol N."/>
            <person name="Liber J."/>
            <person name="Desiro A."/>
            <person name="Na H."/>
            <person name="Kennedy M."/>
            <person name="Barry K."/>
            <person name="Grigoriev I.V."/>
            <person name="Miller A.N."/>
            <person name="O'Donnell K."/>
            <person name="Stajich J.E."/>
            <person name="Bonito G."/>
        </authorList>
    </citation>
    <scope>NUCLEOTIDE SEQUENCE</scope>
    <source>
        <strain evidence="8">KOD1015</strain>
    </source>
</reference>
<keyword evidence="4 7" id="KW-1133">Transmembrane helix</keyword>
<evidence type="ECO:0000313" key="9">
    <source>
        <dbReference type="Proteomes" id="UP000780801"/>
    </source>
</evidence>
<feature type="transmembrane region" description="Helical" evidence="7">
    <location>
        <begin position="167"/>
        <end position="190"/>
    </location>
</feature>
<feature type="region of interest" description="Disordered" evidence="6">
    <location>
        <begin position="1"/>
        <end position="74"/>
    </location>
</feature>
<feature type="transmembrane region" description="Helical" evidence="7">
    <location>
        <begin position="241"/>
        <end position="267"/>
    </location>
</feature>
<evidence type="ECO:0000256" key="7">
    <source>
        <dbReference type="SAM" id="Phobius"/>
    </source>
</evidence>
<dbReference type="Pfam" id="PF05216">
    <property type="entry name" value="UNC-50"/>
    <property type="match status" value="1"/>
</dbReference>
<dbReference type="Proteomes" id="UP000780801">
    <property type="component" value="Unassembled WGS sequence"/>
</dbReference>
<comment type="caution">
    <text evidence="8">The sequence shown here is derived from an EMBL/GenBank/DDBJ whole genome shotgun (WGS) entry which is preliminary data.</text>
</comment>
<feature type="compositionally biased region" description="Polar residues" evidence="6">
    <location>
        <begin position="9"/>
        <end position="25"/>
    </location>
</feature>
<dbReference type="PANTHER" id="PTHR12841">
    <property type="entry name" value="PROTEIN UNC-50 HOMOLOG"/>
    <property type="match status" value="1"/>
</dbReference>
<feature type="transmembrane region" description="Helical" evidence="7">
    <location>
        <begin position="279"/>
        <end position="298"/>
    </location>
</feature>
<dbReference type="InterPro" id="IPR007881">
    <property type="entry name" value="UNC-50"/>
</dbReference>
<name>A0A9P6G0X6_9FUNG</name>
<dbReference type="GO" id="GO:0000139">
    <property type="term" value="C:Golgi membrane"/>
    <property type="evidence" value="ECO:0007669"/>
    <property type="project" value="TreeGrafter"/>
</dbReference>
<proteinExistence type="inferred from homology"/>
<keyword evidence="5 7" id="KW-0472">Membrane</keyword>
<gene>
    <name evidence="8" type="primary">UNC50</name>
    <name evidence="8" type="ORF">BGW38_005121</name>
</gene>
<feature type="compositionally biased region" description="Gly residues" evidence="6">
    <location>
        <begin position="60"/>
        <end position="69"/>
    </location>
</feature>
<accession>A0A9P6G0X6</accession>
<feature type="transmembrane region" description="Helical" evidence="7">
    <location>
        <begin position="136"/>
        <end position="155"/>
    </location>
</feature>
<sequence>MTILPLSTPGRSTPNSSHQDASSYFPSRAGPTIGIPGQGSLSNDLDGGRRRKADGFDHSMGGGHSGRMHGGSSRHGLGKITSAVPLFLRRLFRFPHMDFQFALWQMAYLCITPRIVYRNIHYHKQTKNQWARDDPAFMVILSGILCVSAIAWGLVYGHGMMGILRMVLFMVFVDFLVVGVIVATLCWAIANRFLARTSVYSTDQSVEWQYAFDIHCNAFMPVIALLYIVQMVFMKVLLKEFWICALLGNTLYMTAIVYYCYITFLGYNALPFVRHPEMFLYPITIFVVLYVIALILGYNVSAKVLDMYFGL</sequence>
<evidence type="ECO:0000313" key="8">
    <source>
        <dbReference type="EMBL" id="KAF9584806.1"/>
    </source>
</evidence>
<keyword evidence="9" id="KW-1185">Reference proteome</keyword>
<evidence type="ECO:0000256" key="3">
    <source>
        <dbReference type="ARBA" id="ARBA00022692"/>
    </source>
</evidence>
<dbReference type="OrthoDB" id="10027013at2759"/>
<evidence type="ECO:0000256" key="2">
    <source>
        <dbReference type="ARBA" id="ARBA00006293"/>
    </source>
</evidence>
<feature type="transmembrane region" description="Helical" evidence="7">
    <location>
        <begin position="99"/>
        <end position="116"/>
    </location>
</feature>
<organism evidence="8 9">
    <name type="scientific">Lunasporangiospora selenospora</name>
    <dbReference type="NCBI Taxonomy" id="979761"/>
    <lineage>
        <taxon>Eukaryota</taxon>
        <taxon>Fungi</taxon>
        <taxon>Fungi incertae sedis</taxon>
        <taxon>Mucoromycota</taxon>
        <taxon>Mortierellomycotina</taxon>
        <taxon>Mortierellomycetes</taxon>
        <taxon>Mortierellales</taxon>
        <taxon>Mortierellaceae</taxon>
        <taxon>Lunasporangiospora</taxon>
    </lineage>
</organism>
<evidence type="ECO:0000256" key="4">
    <source>
        <dbReference type="ARBA" id="ARBA00022989"/>
    </source>
</evidence>
<comment type="subcellular location">
    <subcellularLocation>
        <location evidence="1">Membrane</location>
        <topology evidence="1">Multi-pass membrane protein</topology>
    </subcellularLocation>
</comment>
<dbReference type="PANTHER" id="PTHR12841:SF6">
    <property type="entry name" value="PROTEIN UNC-50 HOMOLOG"/>
    <property type="match status" value="1"/>
</dbReference>
<dbReference type="AlphaFoldDB" id="A0A9P6G0X6"/>